<name>A0ABU1V2G4_9GAMM</name>
<keyword evidence="5" id="KW-1185">Reference proteome</keyword>
<dbReference type="PANTHER" id="PTHR33755:SF9">
    <property type="entry name" value="TOXIN PARE1"/>
    <property type="match status" value="1"/>
</dbReference>
<evidence type="ECO:0000256" key="3">
    <source>
        <dbReference type="PIRNR" id="PIRNR029218"/>
    </source>
</evidence>
<dbReference type="EMBL" id="JAVDVX010000007">
    <property type="protein sequence ID" value="MDR7091649.1"/>
    <property type="molecule type" value="Genomic_DNA"/>
</dbReference>
<sequence>MMATFYFTEQAEKDLEAIIDFTVQRWGVAQSHNYIDDVEALAKILADNPLLGTERDELSQGLRSFPYQSHLLFYVLQKDGIAIVRVLHMSVDVMRYF</sequence>
<evidence type="ECO:0000256" key="2">
    <source>
        <dbReference type="ARBA" id="ARBA00022649"/>
    </source>
</evidence>
<dbReference type="InterPro" id="IPR028344">
    <property type="entry name" value="ParE1/4"/>
</dbReference>
<dbReference type="RefSeq" id="WP_310075153.1">
    <property type="nucleotide sequence ID" value="NZ_JAVDVX010000007.1"/>
</dbReference>
<gene>
    <name evidence="4" type="ORF">J2X05_003684</name>
</gene>
<dbReference type="PIRSF" id="PIRSF029218">
    <property type="entry name" value="ParE"/>
    <property type="match status" value="1"/>
</dbReference>
<proteinExistence type="inferred from homology"/>
<dbReference type="Gene3D" id="3.30.2310.20">
    <property type="entry name" value="RelE-like"/>
    <property type="match status" value="1"/>
</dbReference>
<dbReference type="InterPro" id="IPR035093">
    <property type="entry name" value="RelE/ParE_toxin_dom_sf"/>
</dbReference>
<organism evidence="4 5">
    <name type="scientific">Cellvibrio fibrivorans</name>
    <dbReference type="NCBI Taxonomy" id="126350"/>
    <lineage>
        <taxon>Bacteria</taxon>
        <taxon>Pseudomonadati</taxon>
        <taxon>Pseudomonadota</taxon>
        <taxon>Gammaproteobacteria</taxon>
        <taxon>Cellvibrionales</taxon>
        <taxon>Cellvibrionaceae</taxon>
        <taxon>Cellvibrio</taxon>
    </lineage>
</organism>
<evidence type="ECO:0000313" key="5">
    <source>
        <dbReference type="Proteomes" id="UP001253595"/>
    </source>
</evidence>
<dbReference type="InterPro" id="IPR007712">
    <property type="entry name" value="RelE/ParE_toxin"/>
</dbReference>
<dbReference type="Pfam" id="PF05016">
    <property type="entry name" value="ParE_toxin"/>
    <property type="match status" value="1"/>
</dbReference>
<evidence type="ECO:0000313" key="4">
    <source>
        <dbReference type="EMBL" id="MDR7091649.1"/>
    </source>
</evidence>
<evidence type="ECO:0000256" key="1">
    <source>
        <dbReference type="ARBA" id="ARBA00006226"/>
    </source>
</evidence>
<dbReference type="InterPro" id="IPR051803">
    <property type="entry name" value="TA_system_RelE-like_toxin"/>
</dbReference>
<accession>A0ABU1V2G4</accession>
<comment type="caution">
    <text evidence="4">The sequence shown here is derived from an EMBL/GenBank/DDBJ whole genome shotgun (WGS) entry which is preliminary data.</text>
</comment>
<comment type="similarity">
    <text evidence="1 3">Belongs to the RelE toxin family.</text>
</comment>
<keyword evidence="2" id="KW-1277">Toxin-antitoxin system</keyword>
<protein>
    <recommendedName>
        <fullName evidence="3">Toxin</fullName>
    </recommendedName>
</protein>
<reference evidence="4 5" key="1">
    <citation type="submission" date="2023-07" db="EMBL/GenBank/DDBJ databases">
        <title>Sorghum-associated microbial communities from plants grown in Nebraska, USA.</title>
        <authorList>
            <person name="Schachtman D."/>
        </authorList>
    </citation>
    <scope>NUCLEOTIDE SEQUENCE [LARGE SCALE GENOMIC DNA]</scope>
    <source>
        <strain evidence="4 5">BE190</strain>
    </source>
</reference>
<dbReference type="PANTHER" id="PTHR33755">
    <property type="entry name" value="TOXIN PARE1-RELATED"/>
    <property type="match status" value="1"/>
</dbReference>
<dbReference type="Proteomes" id="UP001253595">
    <property type="component" value="Unassembled WGS sequence"/>
</dbReference>